<keyword evidence="5 7" id="KW-1133">Transmembrane helix</keyword>
<keyword evidence="11" id="KW-1185">Reference proteome</keyword>
<feature type="transmembrane region" description="Helical" evidence="7">
    <location>
        <begin position="172"/>
        <end position="195"/>
    </location>
</feature>
<evidence type="ECO:0000259" key="8">
    <source>
        <dbReference type="PROSITE" id="PS50893"/>
    </source>
</evidence>
<dbReference type="InterPro" id="IPR027417">
    <property type="entry name" value="P-loop_NTPase"/>
</dbReference>
<keyword evidence="4 10" id="KW-0067">ATP-binding</keyword>
<dbReference type="SMART" id="SM00382">
    <property type="entry name" value="AAA"/>
    <property type="match status" value="1"/>
</dbReference>
<evidence type="ECO:0000313" key="10">
    <source>
        <dbReference type="EMBL" id="WXK81514.1"/>
    </source>
</evidence>
<dbReference type="Proteomes" id="UP001626628">
    <property type="component" value="Chromosome"/>
</dbReference>
<dbReference type="Gene3D" id="3.40.50.300">
    <property type="entry name" value="P-loop containing nucleotide triphosphate hydrolases"/>
    <property type="match status" value="1"/>
</dbReference>
<accession>A0ABZ2R4R9</accession>
<comment type="subcellular location">
    <subcellularLocation>
        <location evidence="1">Cell membrane</location>
        <topology evidence="1">Multi-pass membrane protein</topology>
    </subcellularLocation>
</comment>
<organism evidence="10 11">
    <name type="scientific">Streptomyces sirii</name>
    <dbReference type="NCBI Taxonomy" id="3127701"/>
    <lineage>
        <taxon>Bacteria</taxon>
        <taxon>Bacillati</taxon>
        <taxon>Actinomycetota</taxon>
        <taxon>Actinomycetes</taxon>
        <taxon>Kitasatosporales</taxon>
        <taxon>Streptomycetaceae</taxon>
        <taxon>Streptomyces</taxon>
    </lineage>
</organism>
<gene>
    <name evidence="10" type="ORF">WAB15_13930</name>
</gene>
<feature type="transmembrane region" description="Helical" evidence="7">
    <location>
        <begin position="81"/>
        <end position="101"/>
    </location>
</feature>
<keyword evidence="6 7" id="KW-0472">Membrane</keyword>
<dbReference type="RefSeq" id="WP_407289222.1">
    <property type="nucleotide sequence ID" value="NZ_CP147982.1"/>
</dbReference>
<evidence type="ECO:0000256" key="5">
    <source>
        <dbReference type="ARBA" id="ARBA00022989"/>
    </source>
</evidence>
<evidence type="ECO:0000256" key="1">
    <source>
        <dbReference type="ARBA" id="ARBA00004651"/>
    </source>
</evidence>
<evidence type="ECO:0000259" key="9">
    <source>
        <dbReference type="PROSITE" id="PS50929"/>
    </source>
</evidence>
<keyword evidence="2 7" id="KW-0812">Transmembrane</keyword>
<dbReference type="InterPro" id="IPR011527">
    <property type="entry name" value="ABC1_TM_dom"/>
</dbReference>
<keyword evidence="3" id="KW-0547">Nucleotide-binding</keyword>
<feature type="transmembrane region" description="Helical" evidence="7">
    <location>
        <begin position="43"/>
        <end position="61"/>
    </location>
</feature>
<dbReference type="SUPFAM" id="SSF52540">
    <property type="entry name" value="P-loop containing nucleoside triphosphate hydrolases"/>
    <property type="match status" value="1"/>
</dbReference>
<dbReference type="InterPro" id="IPR039421">
    <property type="entry name" value="Type_1_exporter"/>
</dbReference>
<dbReference type="PROSITE" id="PS50929">
    <property type="entry name" value="ABC_TM1F"/>
    <property type="match status" value="1"/>
</dbReference>
<dbReference type="PROSITE" id="PS50893">
    <property type="entry name" value="ABC_TRANSPORTER_2"/>
    <property type="match status" value="1"/>
</dbReference>
<dbReference type="SUPFAM" id="SSF90123">
    <property type="entry name" value="ABC transporter transmembrane region"/>
    <property type="match status" value="1"/>
</dbReference>
<dbReference type="PANTHER" id="PTHR43394">
    <property type="entry name" value="ATP-DEPENDENT PERMEASE MDL1, MITOCHONDRIAL"/>
    <property type="match status" value="1"/>
</dbReference>
<dbReference type="PROSITE" id="PS00211">
    <property type="entry name" value="ABC_TRANSPORTER_1"/>
    <property type="match status" value="1"/>
</dbReference>
<dbReference type="InterPro" id="IPR003593">
    <property type="entry name" value="AAA+_ATPase"/>
</dbReference>
<evidence type="ECO:0000256" key="7">
    <source>
        <dbReference type="SAM" id="Phobius"/>
    </source>
</evidence>
<evidence type="ECO:0000256" key="3">
    <source>
        <dbReference type="ARBA" id="ARBA00022741"/>
    </source>
</evidence>
<reference evidence="10 11" key="1">
    <citation type="submission" date="2024-03" db="EMBL/GenBank/DDBJ databases">
        <title>The complete genome of Streptomyces sirii sp.nov.</title>
        <authorList>
            <person name="Zakalyukina Y.V."/>
            <person name="Belik A.R."/>
            <person name="Biryukov M.V."/>
            <person name="Baturina O.A."/>
            <person name="Kabilov M.R."/>
        </authorList>
    </citation>
    <scope>NUCLEOTIDE SEQUENCE [LARGE SCALE GENOMIC DNA]</scope>
    <source>
        <strain evidence="10 11">BP-8</strain>
    </source>
</reference>
<dbReference type="InterPro" id="IPR036640">
    <property type="entry name" value="ABC1_TM_sf"/>
</dbReference>
<protein>
    <submittedName>
        <fullName evidence="10">ABC transporter ATP-binding protein</fullName>
    </submittedName>
</protein>
<dbReference type="InterPro" id="IPR017871">
    <property type="entry name" value="ABC_transporter-like_CS"/>
</dbReference>
<evidence type="ECO:0000256" key="4">
    <source>
        <dbReference type="ARBA" id="ARBA00022840"/>
    </source>
</evidence>
<dbReference type="GO" id="GO:0005524">
    <property type="term" value="F:ATP binding"/>
    <property type="evidence" value="ECO:0007669"/>
    <property type="project" value="UniProtKB-KW"/>
</dbReference>
<proteinExistence type="predicted"/>
<dbReference type="InterPro" id="IPR003439">
    <property type="entry name" value="ABC_transporter-like_ATP-bd"/>
</dbReference>
<dbReference type="Gene3D" id="1.20.1560.10">
    <property type="entry name" value="ABC transporter type 1, transmembrane domain"/>
    <property type="match status" value="1"/>
</dbReference>
<feature type="domain" description="ABC transporter" evidence="8">
    <location>
        <begin position="366"/>
        <end position="605"/>
    </location>
</feature>
<evidence type="ECO:0000256" key="6">
    <source>
        <dbReference type="ARBA" id="ARBA00023136"/>
    </source>
</evidence>
<feature type="domain" description="ABC transmembrane type-1" evidence="9">
    <location>
        <begin position="51"/>
        <end position="331"/>
    </location>
</feature>
<sequence>MRLQDDTHSAEKINVSTRAIAARLPATLARAWRLSWRADRRTLLALAACTLVYSVLTAVALRSTSALLAALLDSGTAAERLHHALPVLAVVAAAACVGYLADAGARHAANRLAPQVNRDADLAVITASVDAELGAYENPAFDDARFAATQGAEKTPELISGAQSVVSACAQLVAAVVVVGTLNILLLPLLLLAVIPRVWGAARAARLDHDAAHRSLADTRLRRVLAQYTTDRGTAAEIRSGTMGKFLLTQYRIISGRLETEQLTAARQAALTQGMGDLLSTLALAVVWSGIVYLMLTGHMAVAAAGTTVLVVRTASGALTSTVRAAARLFATSLYIADWATFLDGAHTWAMRRGTTPAPAEGPQTISARSLTFTYPGKSEAAVADINLDIHCGEVIALVGENGSGKTTLAKLLTGLYLPSAGTVTWDGHDVTDLCPETLWRTTAVVPQDYTRWPLAARENITLGQPQGDGDQAVRRAAELAGADTIIDDLPQGLDTSLARSWWGGHDLSGGQWQRLAIARAFHRDAPVLILDEPTAALDARAEHRVFSRLAHLAAGRTVLFVTHRLANTKVADRILVLRDGHIIESGSYPELLAVDGLFAELHRLQEGGSDGQPVHSVAMPAGT</sequence>
<evidence type="ECO:0000313" key="11">
    <source>
        <dbReference type="Proteomes" id="UP001626628"/>
    </source>
</evidence>
<dbReference type="Pfam" id="PF00005">
    <property type="entry name" value="ABC_tran"/>
    <property type="match status" value="1"/>
</dbReference>
<evidence type="ECO:0000256" key="2">
    <source>
        <dbReference type="ARBA" id="ARBA00022692"/>
    </source>
</evidence>
<name>A0ABZ2R4R9_9ACTN</name>
<dbReference type="PANTHER" id="PTHR43394:SF1">
    <property type="entry name" value="ATP-BINDING CASSETTE SUB-FAMILY B MEMBER 10, MITOCHONDRIAL"/>
    <property type="match status" value="1"/>
</dbReference>
<dbReference type="EMBL" id="CP147982">
    <property type="protein sequence ID" value="WXK81514.1"/>
    <property type="molecule type" value="Genomic_DNA"/>
</dbReference>